<organism evidence="3 4">
    <name type="scientific">Muribaculum gordoncarteri</name>
    <dbReference type="NCBI Taxonomy" id="2530390"/>
    <lineage>
        <taxon>Bacteria</taxon>
        <taxon>Pseudomonadati</taxon>
        <taxon>Bacteroidota</taxon>
        <taxon>Bacteroidia</taxon>
        <taxon>Bacteroidales</taxon>
        <taxon>Muribaculaceae</taxon>
        <taxon>Muribaculum</taxon>
    </lineage>
</organism>
<dbReference type="GO" id="GO:0003677">
    <property type="term" value="F:DNA binding"/>
    <property type="evidence" value="ECO:0007669"/>
    <property type="project" value="InterPro"/>
</dbReference>
<dbReference type="SUPFAM" id="SSF47413">
    <property type="entry name" value="lambda repressor-like DNA-binding domains"/>
    <property type="match status" value="1"/>
</dbReference>
<comment type="similarity">
    <text evidence="1">Belongs to the short-chain fatty acyl-CoA assimilation regulator (ScfR) family.</text>
</comment>
<reference evidence="3 4" key="1">
    <citation type="submission" date="2019-02" db="EMBL/GenBank/DDBJ databases">
        <title>Isolation and identification of novel species under the genus Muribaculum.</title>
        <authorList>
            <person name="Miyake S."/>
            <person name="Ding Y."/>
            <person name="Low A."/>
            <person name="Soh M."/>
            <person name="Seedorf H."/>
        </authorList>
    </citation>
    <scope>NUCLEOTIDE SEQUENCE [LARGE SCALE GENOMIC DNA]</scope>
    <source>
        <strain evidence="3 4">TLL-A4</strain>
    </source>
</reference>
<dbReference type="AlphaFoldDB" id="A0A4P7VFV1"/>
<feature type="domain" description="HTH cro/C1-type" evidence="2">
    <location>
        <begin position="15"/>
        <end position="71"/>
    </location>
</feature>
<dbReference type="Gene3D" id="1.10.260.40">
    <property type="entry name" value="lambda repressor-like DNA-binding domains"/>
    <property type="match status" value="1"/>
</dbReference>
<dbReference type="PANTHER" id="PTHR43236:SF1">
    <property type="entry name" value="BLL7220 PROTEIN"/>
    <property type="match status" value="1"/>
</dbReference>
<dbReference type="EMBL" id="CP039393">
    <property type="protein sequence ID" value="QCD34746.1"/>
    <property type="molecule type" value="Genomic_DNA"/>
</dbReference>
<name>A0A4P7VFV1_9BACT</name>
<gene>
    <name evidence="3" type="ORF">E7746_02065</name>
</gene>
<dbReference type="Proteomes" id="UP000297031">
    <property type="component" value="Chromosome"/>
</dbReference>
<protein>
    <submittedName>
        <fullName evidence="3">Helix-turn-helix domain-containing protein</fullName>
    </submittedName>
</protein>
<evidence type="ECO:0000313" key="4">
    <source>
        <dbReference type="Proteomes" id="UP000297031"/>
    </source>
</evidence>
<keyword evidence="4" id="KW-1185">Reference proteome</keyword>
<dbReference type="PANTHER" id="PTHR43236">
    <property type="entry name" value="ANTITOXIN HIGA1"/>
    <property type="match status" value="1"/>
</dbReference>
<dbReference type="Pfam" id="PF06114">
    <property type="entry name" value="Peptidase_M78"/>
    <property type="match status" value="1"/>
</dbReference>
<dbReference type="CDD" id="cd00093">
    <property type="entry name" value="HTH_XRE"/>
    <property type="match status" value="1"/>
</dbReference>
<accession>A0A4P7VFV1</accession>
<proteinExistence type="inferred from homology"/>
<dbReference type="InterPro" id="IPR052345">
    <property type="entry name" value="Rad_response_metalloprotease"/>
</dbReference>
<dbReference type="SMART" id="SM00530">
    <property type="entry name" value="HTH_XRE"/>
    <property type="match status" value="1"/>
</dbReference>
<dbReference type="InterPro" id="IPR010982">
    <property type="entry name" value="Lambda_DNA-bd_dom_sf"/>
</dbReference>
<dbReference type="OrthoDB" id="9794834at2"/>
<dbReference type="InterPro" id="IPR001387">
    <property type="entry name" value="Cro/C1-type_HTH"/>
</dbReference>
<evidence type="ECO:0000259" key="2">
    <source>
        <dbReference type="PROSITE" id="PS50943"/>
    </source>
</evidence>
<dbReference type="RefSeq" id="WP_128703391.1">
    <property type="nucleotide sequence ID" value="NZ_CP039393.1"/>
</dbReference>
<sequence length="354" mass="39731">MDMNKQANDIFSRRLRQARLMKGFSLEKLSQSVTPAITRQSINKYEKGLMMPDSRVLIALAAALGVKIDYFFRPFTVEVNHVEFRKKPRFPERMASAVRERVREELERYLEVEQLCGCSTDFSMPRKTVRTAEEAAVHAMEIRNYLGLGNDGVSNVIEVLEENGVKVIEIAEDKDFDGLSGYANGSIPLIVINGGFVTERKRFTALHELGHLLFDIPDDVPSKEVENICNVFASEFLLPVSVLKAKVGNTRHDISLSELTDIQRQFGISVDDIMAALHANGVITAKRYSGYQTKKNRLPDFKALAEKSRAVAERSGRFARMVYRALADEAITFSKAAVLLNTSVESVKSHLQLV</sequence>
<evidence type="ECO:0000313" key="3">
    <source>
        <dbReference type="EMBL" id="QCD34746.1"/>
    </source>
</evidence>
<dbReference type="InterPro" id="IPR010359">
    <property type="entry name" value="IrrE_HExxH"/>
</dbReference>
<dbReference type="Pfam" id="PF01381">
    <property type="entry name" value="HTH_3"/>
    <property type="match status" value="1"/>
</dbReference>
<dbReference type="Gene3D" id="1.10.10.2910">
    <property type="match status" value="1"/>
</dbReference>
<dbReference type="PROSITE" id="PS50943">
    <property type="entry name" value="HTH_CROC1"/>
    <property type="match status" value="1"/>
</dbReference>
<evidence type="ECO:0000256" key="1">
    <source>
        <dbReference type="ARBA" id="ARBA00007227"/>
    </source>
</evidence>
<dbReference type="KEGG" id="mgod:E7746_02065"/>